<dbReference type="PANTHER" id="PTHR30600:SF10">
    <property type="entry name" value="BLL6722 PROTEIN"/>
    <property type="match status" value="1"/>
</dbReference>
<evidence type="ECO:0000256" key="5">
    <source>
        <dbReference type="ARBA" id="ARBA00023004"/>
    </source>
</evidence>
<dbReference type="GO" id="GO:0004130">
    <property type="term" value="F:cytochrome-c peroxidase activity"/>
    <property type="evidence" value="ECO:0007669"/>
    <property type="project" value="TreeGrafter"/>
</dbReference>
<keyword evidence="1 6" id="KW-0349">Heme</keyword>
<keyword evidence="7" id="KW-0472">Membrane</keyword>
<evidence type="ECO:0000256" key="2">
    <source>
        <dbReference type="ARBA" id="ARBA00022723"/>
    </source>
</evidence>
<evidence type="ECO:0000256" key="4">
    <source>
        <dbReference type="ARBA" id="ARBA00023002"/>
    </source>
</evidence>
<dbReference type="InterPro" id="IPR036909">
    <property type="entry name" value="Cyt_c-like_dom_sf"/>
</dbReference>
<keyword evidence="10" id="KW-1185">Reference proteome</keyword>
<dbReference type="PANTHER" id="PTHR30600">
    <property type="entry name" value="CYTOCHROME C PEROXIDASE-RELATED"/>
    <property type="match status" value="1"/>
</dbReference>
<name>A0A1X9MLM6_9BACI</name>
<protein>
    <recommendedName>
        <fullName evidence="8">Cytochrome c domain-containing protein</fullName>
    </recommendedName>
</protein>
<accession>A0A1X9MLM6</accession>
<sequence length="654" mass="71880">MVQRFKVLYLGTAVVAFLLLAWTLIDFKYGYVPRENQIVSQQKTNFQDDVDYDLMGVYLSPEEAAELENAGLGDMLSPENGAIKIDKDLIELGREQFYKGTFKNELFMTDILGLLDGPLTFTNLLRAIVELKGESTTNLQVALAEDVTIGQRHWKKGEKIDTGIDVAKGAVTPLGFPISIEQGKVRVGISCAACHATVDRETGKIIEGVPNSDLDSGMLLALATNSTAYFPVAEIESIQDYITNSSKEITNSKGEKEKLPDPRLLEKAVDQTLLKWPKGSFDVTADATANPAQIPDVFTFGDHPYGWNGFALVGPFKGLTTFNNKVHAFNSDSLSLADHSQDLLNISKESYIGIILQNAADKGTRFPFSSTLTPSEFKQKIERTPDTVGVNESVKPPHYPNLTMFSPNGTTVSSIGSAIGLENNAMSAFQNTLLPPVHSRQISSEMRKMGRDVFERGGCIQCHSGKYLTNNKIIPVQEVKTEDSRAKGSRLVGKVLKESFMYAPNTPTPLPPNARVLKVPEEHVDKEQRNLAYAIGTDGGYKVKGLIGLYWTAPYLHDGGVAVGKDLKNQLGVPGTSMNNIAADPYNSLKALVDHELRVKVIKANRSVPDLKDVHTEGVGHEFWVDETTGFTEEEQNALIEYLLSLEMEKKEDS</sequence>
<keyword evidence="7" id="KW-0812">Transmembrane</keyword>
<dbReference type="AlphaFoldDB" id="A0A1X9MLM6"/>
<evidence type="ECO:0000256" key="1">
    <source>
        <dbReference type="ARBA" id="ARBA00022617"/>
    </source>
</evidence>
<dbReference type="InterPro" id="IPR051395">
    <property type="entry name" value="Cytochrome_c_Peroxidase/MauG"/>
</dbReference>
<dbReference type="GO" id="GO:0009055">
    <property type="term" value="F:electron transfer activity"/>
    <property type="evidence" value="ECO:0007669"/>
    <property type="project" value="InterPro"/>
</dbReference>
<dbReference type="RefSeq" id="WP_066158974.1">
    <property type="nucleotide sequence ID" value="NZ_CP020814.1"/>
</dbReference>
<evidence type="ECO:0000313" key="9">
    <source>
        <dbReference type="EMBL" id="ARK31782.1"/>
    </source>
</evidence>
<evidence type="ECO:0000313" key="10">
    <source>
        <dbReference type="Proteomes" id="UP000193006"/>
    </source>
</evidence>
<proteinExistence type="predicted"/>
<dbReference type="EMBL" id="CP020814">
    <property type="protein sequence ID" value="ARK31782.1"/>
    <property type="molecule type" value="Genomic_DNA"/>
</dbReference>
<keyword evidence="7" id="KW-1133">Transmembrane helix</keyword>
<feature type="domain" description="Cytochrome c" evidence="8">
    <location>
        <begin position="445"/>
        <end position="647"/>
    </location>
</feature>
<evidence type="ECO:0000259" key="8">
    <source>
        <dbReference type="PROSITE" id="PS51007"/>
    </source>
</evidence>
<dbReference type="InterPro" id="IPR009056">
    <property type="entry name" value="Cyt_c-like_dom"/>
</dbReference>
<evidence type="ECO:0000256" key="7">
    <source>
        <dbReference type="SAM" id="Phobius"/>
    </source>
</evidence>
<dbReference type="PROSITE" id="PS51007">
    <property type="entry name" value="CYTC"/>
    <property type="match status" value="2"/>
</dbReference>
<dbReference type="GO" id="GO:0046872">
    <property type="term" value="F:metal ion binding"/>
    <property type="evidence" value="ECO:0007669"/>
    <property type="project" value="UniProtKB-KW"/>
</dbReference>
<evidence type="ECO:0000256" key="3">
    <source>
        <dbReference type="ARBA" id="ARBA00022729"/>
    </source>
</evidence>
<feature type="domain" description="Cytochrome c" evidence="8">
    <location>
        <begin position="178"/>
        <end position="305"/>
    </location>
</feature>
<reference evidence="9 10" key="1">
    <citation type="submission" date="2017-04" db="EMBL/GenBank/DDBJ databases">
        <title>Bacillus krulwichiae AM31D Genome sequencing and assembly.</title>
        <authorList>
            <person name="Krulwich T.A."/>
            <person name="Anastor L."/>
            <person name="Ehrlich R."/>
            <person name="Ehrlich G.D."/>
            <person name="Janto B."/>
        </authorList>
    </citation>
    <scope>NUCLEOTIDE SEQUENCE [LARGE SCALE GENOMIC DNA]</scope>
    <source>
        <strain evidence="9 10">AM31D</strain>
    </source>
</reference>
<evidence type="ECO:0000256" key="6">
    <source>
        <dbReference type="PROSITE-ProRule" id="PRU00433"/>
    </source>
</evidence>
<dbReference type="GO" id="GO:0020037">
    <property type="term" value="F:heme binding"/>
    <property type="evidence" value="ECO:0007669"/>
    <property type="project" value="InterPro"/>
</dbReference>
<dbReference type="KEGG" id="bkw:BkAM31D_19145"/>
<dbReference type="Proteomes" id="UP000193006">
    <property type="component" value="Chromosome"/>
</dbReference>
<keyword evidence="5 6" id="KW-0408">Iron</keyword>
<keyword evidence="2 6" id="KW-0479">Metal-binding</keyword>
<feature type="transmembrane region" description="Helical" evidence="7">
    <location>
        <begin position="7"/>
        <end position="25"/>
    </location>
</feature>
<keyword evidence="3" id="KW-0732">Signal</keyword>
<dbReference type="Gene3D" id="1.10.760.10">
    <property type="entry name" value="Cytochrome c-like domain"/>
    <property type="match status" value="1"/>
</dbReference>
<dbReference type="SUPFAM" id="SSF46626">
    <property type="entry name" value="Cytochrome c"/>
    <property type="match status" value="1"/>
</dbReference>
<dbReference type="STRING" id="199441.BkAM31D_19145"/>
<keyword evidence="4" id="KW-0560">Oxidoreductase</keyword>
<organism evidence="9 10">
    <name type="scientific">Halalkalibacter krulwichiae</name>
    <dbReference type="NCBI Taxonomy" id="199441"/>
    <lineage>
        <taxon>Bacteria</taxon>
        <taxon>Bacillati</taxon>
        <taxon>Bacillota</taxon>
        <taxon>Bacilli</taxon>
        <taxon>Bacillales</taxon>
        <taxon>Bacillaceae</taxon>
        <taxon>Halalkalibacter</taxon>
    </lineage>
</organism>
<gene>
    <name evidence="9" type="ORF">BkAM31D_19145</name>
</gene>